<dbReference type="Pfam" id="PF00196">
    <property type="entry name" value="GerE"/>
    <property type="match status" value="1"/>
</dbReference>
<keyword evidence="2" id="KW-0238">DNA-binding</keyword>
<feature type="domain" description="HTH luxR-type" evidence="4">
    <location>
        <begin position="145"/>
        <end position="210"/>
    </location>
</feature>
<dbReference type="PANTHER" id="PTHR43214:SF43">
    <property type="entry name" value="TWO-COMPONENT RESPONSE REGULATOR"/>
    <property type="match status" value="1"/>
</dbReference>
<dbReference type="Pfam" id="PF00072">
    <property type="entry name" value="Response_reg"/>
    <property type="match status" value="1"/>
</dbReference>
<dbReference type="PANTHER" id="PTHR43214">
    <property type="entry name" value="TWO-COMPONENT RESPONSE REGULATOR"/>
    <property type="match status" value="1"/>
</dbReference>
<gene>
    <name evidence="6" type="ORF">SAMN06297382_1691</name>
</gene>
<dbReference type="CDD" id="cd17535">
    <property type="entry name" value="REC_NarL-like"/>
    <property type="match status" value="1"/>
</dbReference>
<evidence type="ECO:0000256" key="2">
    <source>
        <dbReference type="ARBA" id="ARBA00023125"/>
    </source>
</evidence>
<dbReference type="CDD" id="cd06170">
    <property type="entry name" value="LuxR_C_like"/>
    <property type="match status" value="1"/>
</dbReference>
<organism evidence="6 7">
    <name type="scientific">Amphiplicatus metriothermophilus</name>
    <dbReference type="NCBI Taxonomy" id="1519374"/>
    <lineage>
        <taxon>Bacteria</taxon>
        <taxon>Pseudomonadati</taxon>
        <taxon>Pseudomonadota</taxon>
        <taxon>Alphaproteobacteria</taxon>
        <taxon>Parvularculales</taxon>
        <taxon>Parvularculaceae</taxon>
        <taxon>Amphiplicatus</taxon>
    </lineage>
</organism>
<name>A0A239PTC4_9PROT</name>
<evidence type="ECO:0000313" key="7">
    <source>
        <dbReference type="Proteomes" id="UP000198346"/>
    </source>
</evidence>
<dbReference type="InterPro" id="IPR001789">
    <property type="entry name" value="Sig_transdc_resp-reg_receiver"/>
</dbReference>
<dbReference type="SUPFAM" id="SSF52172">
    <property type="entry name" value="CheY-like"/>
    <property type="match status" value="1"/>
</dbReference>
<dbReference type="GO" id="GO:0006355">
    <property type="term" value="P:regulation of DNA-templated transcription"/>
    <property type="evidence" value="ECO:0007669"/>
    <property type="project" value="InterPro"/>
</dbReference>
<dbReference type="Proteomes" id="UP000198346">
    <property type="component" value="Unassembled WGS sequence"/>
</dbReference>
<dbReference type="InterPro" id="IPR000792">
    <property type="entry name" value="Tscrpt_reg_LuxR_C"/>
</dbReference>
<dbReference type="RefSeq" id="WP_089412170.1">
    <property type="nucleotide sequence ID" value="NZ_FZQA01000003.1"/>
</dbReference>
<evidence type="ECO:0000313" key="6">
    <source>
        <dbReference type="EMBL" id="SNT73293.1"/>
    </source>
</evidence>
<dbReference type="GO" id="GO:0000160">
    <property type="term" value="P:phosphorelay signal transduction system"/>
    <property type="evidence" value="ECO:0007669"/>
    <property type="project" value="InterPro"/>
</dbReference>
<dbReference type="SMART" id="SM00448">
    <property type="entry name" value="REC"/>
    <property type="match status" value="1"/>
</dbReference>
<proteinExistence type="predicted"/>
<reference evidence="6 7" key="1">
    <citation type="submission" date="2017-07" db="EMBL/GenBank/DDBJ databases">
        <authorList>
            <person name="Sun Z.S."/>
            <person name="Albrecht U."/>
            <person name="Echele G."/>
            <person name="Lee C.C."/>
        </authorList>
    </citation>
    <scope>NUCLEOTIDE SEQUENCE [LARGE SCALE GENOMIC DNA]</scope>
    <source>
        <strain evidence="6 7">CGMCC 1.12710</strain>
    </source>
</reference>
<sequence length="214" mass="22731">MPDQPLRIMIVDDHAIVREGLRMLLGDEPDIAIVAEAGDAETAIDLAAAKKPDVILLDVALPGRDGICAAKTIAAQPDAPKIVLLTSSLADDLRLQEALDAGVVGYLLKDVSKADLVRALKNAHAGAPAFHPEVQRQLLRRATGARLAHESLTAREREILIEIARGKSNKVIAYDLGLTEGTVKGHVSTVLAKLGVDDRTQAALYAVKHGLVKA</sequence>
<evidence type="ECO:0000259" key="4">
    <source>
        <dbReference type="PROSITE" id="PS50043"/>
    </source>
</evidence>
<keyword evidence="7" id="KW-1185">Reference proteome</keyword>
<feature type="domain" description="Response regulatory" evidence="5">
    <location>
        <begin position="7"/>
        <end position="124"/>
    </location>
</feature>
<dbReference type="InterPro" id="IPR011006">
    <property type="entry name" value="CheY-like_superfamily"/>
</dbReference>
<dbReference type="OrthoDB" id="9782896at2"/>
<dbReference type="InterPro" id="IPR016032">
    <property type="entry name" value="Sig_transdc_resp-reg_C-effctor"/>
</dbReference>
<dbReference type="Gene3D" id="3.40.50.2300">
    <property type="match status" value="1"/>
</dbReference>
<evidence type="ECO:0000259" key="5">
    <source>
        <dbReference type="PROSITE" id="PS50110"/>
    </source>
</evidence>
<evidence type="ECO:0000256" key="3">
    <source>
        <dbReference type="PROSITE-ProRule" id="PRU00169"/>
    </source>
</evidence>
<dbReference type="SUPFAM" id="SSF46894">
    <property type="entry name" value="C-terminal effector domain of the bipartite response regulators"/>
    <property type="match status" value="1"/>
</dbReference>
<keyword evidence="1 3" id="KW-0597">Phosphoprotein</keyword>
<dbReference type="GO" id="GO:0003677">
    <property type="term" value="F:DNA binding"/>
    <property type="evidence" value="ECO:0007669"/>
    <property type="project" value="UniProtKB-KW"/>
</dbReference>
<dbReference type="EMBL" id="FZQA01000003">
    <property type="protein sequence ID" value="SNT73293.1"/>
    <property type="molecule type" value="Genomic_DNA"/>
</dbReference>
<dbReference type="AlphaFoldDB" id="A0A239PTC4"/>
<dbReference type="SMART" id="SM00421">
    <property type="entry name" value="HTH_LUXR"/>
    <property type="match status" value="1"/>
</dbReference>
<evidence type="ECO:0000256" key="1">
    <source>
        <dbReference type="ARBA" id="ARBA00022553"/>
    </source>
</evidence>
<dbReference type="PROSITE" id="PS50043">
    <property type="entry name" value="HTH_LUXR_2"/>
    <property type="match status" value="1"/>
</dbReference>
<dbReference type="PRINTS" id="PR00038">
    <property type="entry name" value="HTHLUXR"/>
</dbReference>
<dbReference type="InterPro" id="IPR058245">
    <property type="entry name" value="NreC/VraR/RcsB-like_REC"/>
</dbReference>
<protein>
    <submittedName>
        <fullName evidence="6">Two component transcriptional regulator, LuxR family</fullName>
    </submittedName>
</protein>
<feature type="modified residue" description="4-aspartylphosphate" evidence="3">
    <location>
        <position position="58"/>
    </location>
</feature>
<accession>A0A239PTC4</accession>
<dbReference type="PROSITE" id="PS50110">
    <property type="entry name" value="RESPONSE_REGULATORY"/>
    <property type="match status" value="1"/>
</dbReference>
<dbReference type="InterPro" id="IPR039420">
    <property type="entry name" value="WalR-like"/>
</dbReference>